<dbReference type="AlphaFoldDB" id="A0A6I8MFP5"/>
<reference evidence="1 2" key="1">
    <citation type="submission" date="2019-10" db="EMBL/GenBank/DDBJ databases">
        <authorList>
            <person name="Blom J."/>
        </authorList>
    </citation>
    <scope>NUCLEOTIDE SEQUENCE [LARGE SCALE GENOMIC DNA]</scope>
    <source>
        <strain evidence="1 2">ES3154-GLU</strain>
    </source>
</reference>
<dbReference type="Pfam" id="PF19807">
    <property type="entry name" value="DUF6290"/>
    <property type="match status" value="1"/>
</dbReference>
<accession>A0A6I8MFP5</accession>
<dbReference type="EMBL" id="CABWIB010000002">
    <property type="protein sequence ID" value="VWL89644.1"/>
    <property type="molecule type" value="Genomic_DNA"/>
</dbReference>
<evidence type="ECO:0000313" key="1">
    <source>
        <dbReference type="EMBL" id="VWL89644.1"/>
    </source>
</evidence>
<dbReference type="RefSeq" id="WP_156683974.1">
    <property type="nucleotide sequence ID" value="NZ_CABWIB010000002.1"/>
</dbReference>
<evidence type="ECO:0008006" key="3">
    <source>
        <dbReference type="Google" id="ProtNLM"/>
    </source>
</evidence>
<name>A0A6I8MFP5_9FUSO</name>
<evidence type="ECO:0000313" key="2">
    <source>
        <dbReference type="Proteomes" id="UP000419017"/>
    </source>
</evidence>
<dbReference type="Proteomes" id="UP000419017">
    <property type="component" value="Unassembled WGS sequence"/>
</dbReference>
<keyword evidence="2" id="KW-1185">Reference proteome</keyword>
<dbReference type="InterPro" id="IPR046257">
    <property type="entry name" value="DUF6290"/>
</dbReference>
<proteinExistence type="predicted"/>
<sequence>MAVLSLRLEEEDLKLVKEYTKINNINMSSFVRSLILDKIYDDIDEVEEKRIYKVWQDSKNQKKYSAESVFEELGI</sequence>
<organism evidence="1 2">
    <name type="scientific">Oceanivirga miroungae</name>
    <dbReference type="NCBI Taxonomy" id="1130046"/>
    <lineage>
        <taxon>Bacteria</taxon>
        <taxon>Fusobacteriati</taxon>
        <taxon>Fusobacteriota</taxon>
        <taxon>Fusobacteriia</taxon>
        <taxon>Fusobacteriales</taxon>
        <taxon>Leptotrichiaceae</taxon>
        <taxon>Oceanivirga</taxon>
    </lineage>
</organism>
<gene>
    <name evidence="1" type="ORF">OMES3154_01285</name>
</gene>
<protein>
    <recommendedName>
        <fullName evidence="3">Toxin-antitoxin system, antitoxin component, ribbon-helix-helix domain protein</fullName>
    </recommendedName>
</protein>